<dbReference type="InterPro" id="IPR001173">
    <property type="entry name" value="Glyco_trans_2-like"/>
</dbReference>
<dbReference type="Pfam" id="PF00535">
    <property type="entry name" value="Glycos_transf_2"/>
    <property type="match status" value="1"/>
</dbReference>
<reference evidence="5" key="1">
    <citation type="submission" date="2023-02" db="EMBL/GenBank/DDBJ databases">
        <title>The sequence of Aeromonas allosaccharophila K520.</title>
        <authorList>
            <person name="Luo X."/>
        </authorList>
    </citation>
    <scope>NUCLEOTIDE SEQUENCE</scope>
    <source>
        <strain evidence="5">K520</strain>
    </source>
</reference>
<dbReference type="Proteomes" id="UP001213721">
    <property type="component" value="Chromosome"/>
</dbReference>
<dbReference type="InterPro" id="IPR050834">
    <property type="entry name" value="Glycosyltransf_2"/>
</dbReference>
<dbReference type="EC" id="2.4.-.-" evidence="5"/>
<organism evidence="5 6">
    <name type="scientific">Aeromonas allosaccharophila</name>
    <dbReference type="NCBI Taxonomy" id="656"/>
    <lineage>
        <taxon>Bacteria</taxon>
        <taxon>Pseudomonadati</taxon>
        <taxon>Pseudomonadota</taxon>
        <taxon>Gammaproteobacteria</taxon>
        <taxon>Aeromonadales</taxon>
        <taxon>Aeromonadaceae</taxon>
        <taxon>Aeromonas</taxon>
    </lineage>
</organism>
<accession>A0AAX3NV91</accession>
<proteinExistence type="inferred from homology"/>
<protein>
    <submittedName>
        <fullName evidence="5">Glycosyltransferase</fullName>
        <ecNumber evidence="5">2.4.-.-</ecNumber>
    </submittedName>
</protein>
<comment type="similarity">
    <text evidence="1">Belongs to the glycosyltransferase 2 family.</text>
</comment>
<dbReference type="EMBL" id="CP118988">
    <property type="protein sequence ID" value="WED78056.1"/>
    <property type="molecule type" value="Genomic_DNA"/>
</dbReference>
<evidence type="ECO:0000259" key="4">
    <source>
        <dbReference type="Pfam" id="PF00535"/>
    </source>
</evidence>
<gene>
    <name evidence="5" type="ORF">PYU98_07480</name>
</gene>
<feature type="domain" description="Glycosyltransferase 2-like" evidence="4">
    <location>
        <begin position="4"/>
        <end position="159"/>
    </location>
</feature>
<dbReference type="GO" id="GO:0016757">
    <property type="term" value="F:glycosyltransferase activity"/>
    <property type="evidence" value="ECO:0007669"/>
    <property type="project" value="UniProtKB-KW"/>
</dbReference>
<keyword evidence="2 5" id="KW-0328">Glycosyltransferase</keyword>
<sequence length="272" mass="31734">MEFSLLMSVYRNDSPEYLCQALYSVWDEQVLKPAQIVLVKDGPLTTELDAVVARWQNKLDKKLDVVVLPNNVGLGNALSQGLRECKFEWVARFDSDDICSPLRFKRQVGYIREHPNIDMVGTWIAEFDNEPVRAHAYRRPPVEHYQIIDYAKSRNPFNHMTVMYKKSQVMEANSYQDNYLYEDYALWVRMLNNGVITANIPEELVYARTGNGMEVRRGGIKYAISEALAQFGFYKIGFINKRQLCKNLLVRVPVRLVSGRIRKLIYRHFLRK</sequence>
<dbReference type="RefSeq" id="WP_275057804.1">
    <property type="nucleotide sequence ID" value="NZ_CP118988.1"/>
</dbReference>
<evidence type="ECO:0000313" key="6">
    <source>
        <dbReference type="Proteomes" id="UP001213721"/>
    </source>
</evidence>
<evidence type="ECO:0000256" key="1">
    <source>
        <dbReference type="ARBA" id="ARBA00006739"/>
    </source>
</evidence>
<name>A0AAX3NV91_9GAMM</name>
<dbReference type="Gene3D" id="3.90.550.10">
    <property type="entry name" value="Spore Coat Polysaccharide Biosynthesis Protein SpsA, Chain A"/>
    <property type="match status" value="1"/>
</dbReference>
<evidence type="ECO:0000256" key="2">
    <source>
        <dbReference type="ARBA" id="ARBA00022676"/>
    </source>
</evidence>
<dbReference type="InterPro" id="IPR029044">
    <property type="entry name" value="Nucleotide-diphossugar_trans"/>
</dbReference>
<dbReference type="PANTHER" id="PTHR43685:SF5">
    <property type="entry name" value="GLYCOSYLTRANSFERASE EPSE-RELATED"/>
    <property type="match status" value="1"/>
</dbReference>
<dbReference type="SUPFAM" id="SSF53448">
    <property type="entry name" value="Nucleotide-diphospho-sugar transferases"/>
    <property type="match status" value="1"/>
</dbReference>
<keyword evidence="3 5" id="KW-0808">Transferase</keyword>
<evidence type="ECO:0000256" key="3">
    <source>
        <dbReference type="ARBA" id="ARBA00022679"/>
    </source>
</evidence>
<evidence type="ECO:0000313" key="5">
    <source>
        <dbReference type="EMBL" id="WED78056.1"/>
    </source>
</evidence>
<dbReference type="AlphaFoldDB" id="A0AAX3NV91"/>
<dbReference type="PANTHER" id="PTHR43685">
    <property type="entry name" value="GLYCOSYLTRANSFERASE"/>
    <property type="match status" value="1"/>
</dbReference>